<dbReference type="SMART" id="SM00409">
    <property type="entry name" value="IG"/>
    <property type="match status" value="1"/>
</dbReference>
<dbReference type="FunFam" id="2.60.40.10:FF:000345">
    <property type="entry name" value="Muscle M-line assembly protein unc-89"/>
    <property type="match status" value="1"/>
</dbReference>
<sequence>MSSEGDPGGQPSTTALSTVAVQAGDTQIVVAVLKCGEFVNLQLTEAHPDLLEIGNNQDESKKLLEEHDQLLARLKRNEGGVWALLEQADEVAEERKGEERVYEAMARSLSEAWTTLVSHLEKRRTLLLLTCQFYDHALEFAVKIDEAEELQCASQEPTNADCLTDLMQNHSSIKRGLLVKSMLLLNKTYELLDFLEDFRAEAALQYGGSVVGARVSRRKVEGLLELLQDRRTQVDLRMAQQIHDLELIHRICQWEQQEQEVTRWFKENANLFLENNQLGSSLSESEELLHKYKEFELKAKDWGVLVEHLLQQTSELRSSSCKSIQLEAISERSQNLSSTYDHFWNLLMDRRGHLQESNAFFSCANKAFEVLAATESSIKSLKTETLPLPELAKKHEELHRCIKDAAADPLHRGQLILQKLNSQSVQVGGVQRMLGYLRERVDGLSRQCQAYRELAGKKQQLLTSIDDLEDKISGWIRSSNSVVSSSTQPGSSLSEAQDTLNRHLELSTHMQNVLKDLEAVEGMVDELKKLECSESLERSNRVSLLKEQLQTLQRNISARVETLRPYVSFLRSAEEVDEQVKMLLGCFKNRPDTEEENEEVGATMKEVMDARWQSFLQKFLFMQDQGNNFSNSSNMVSSTLSLNVRGAMSVVEKTIESLTKKKAELSDVWTSWQLHYSQMKSVKKQWKKFKEQLKKVVHELKSLEGVLTPTSKVDLGHDVQTVAKLQKSFNSTKPQFLQLNAEVEFLVKTSELLALKGIPMKEKNDRVSELLLVHQRVRDKIREYEAVLSMAVKFHQLHQELDTLLKAEPVKGFSDPTQARMQLSQHQDRQNHVRHLYKLAISLGADITSTVQQSQVLVFSVQDKMEHLRCGSVSWAAQASRCEESLMSNMHYCIFKEEIGELRESFKDLKKKFNNLKFNYMKKNEKMRNLKAVKNQIQQIEIYTEKLQVLKKKLQAFALKLSSNSEKHLIGSSPRELEDAVNELQRQVGDFDRTVEEYKHNLDLSMKLQQAMEEYQFWCDEASSTIVRVGKYSSQCKTKEAITTLYKQFEKFVWPTIPQQEERINQITELAVRLHGAEEGKKYMEKTVTKHTEIVDAIKELSSGLLDLEARLQAESLKQRTTEENKPYDTIDTPEVKETGHTPEMTGPDGTKEEPVTKKPEGKKTQLAKSQSQDLPDKPQSEEHKVLSETRSYTQEAYSKMSMTQTTTSKSTVERKEETHTSFSHTHTFSVSSSPVERDRKIYTLQQAKRPSQDTPPPQWPQCSDVQREEKQAHHDAIQTEGPLPAEEELFSQPLDGDFQHDHLTEESFSNDEYECTSPDDISLPPLSETPESNMVLSENDLDLDSFCVSSHSTHLNQFSQHGASSQTESYPSPTAGLAGRFRAESSAFVHSPLTVPTPTIISSTISSILKSSKPGSLTECHQTLHSVHESRTETQGCVHEPVPARNVHARASNMHAPPKPPLTSEQEPELCRPTAIREEVRRVSGARAVGNLATAHGPNFSKHLSNATVMEGSPVTLEVEVTGFPEPALTWFKNGQKVTNGERASLSHKEGKHALFIESAEERDSGQYVVSASNSAGTVSSSSVLHVKGKRCHDLDTLKLDWQTCFGTLCVLLWLLYLLVL</sequence>
<reference evidence="10 11" key="1">
    <citation type="submission" date="2020-10" db="EMBL/GenBank/DDBJ databases">
        <title>Pygocentrus nattereri (red-bellied piranha) genome, fPygNat1, primary haplotype.</title>
        <authorList>
            <person name="Myers G."/>
            <person name="Meyer A."/>
            <person name="Karagic N."/>
            <person name="Pippel M."/>
            <person name="Winkler S."/>
            <person name="Tracey A."/>
            <person name="Wood J."/>
            <person name="Formenti G."/>
            <person name="Howe K."/>
            <person name="Fedrigo O."/>
            <person name="Jarvis E.D."/>
        </authorList>
    </citation>
    <scope>NUCLEOTIDE SEQUENCE [LARGE SCALE GENOMIC DNA]</scope>
</reference>
<evidence type="ECO:0000256" key="2">
    <source>
        <dbReference type="ARBA" id="ARBA00006692"/>
    </source>
</evidence>
<dbReference type="Pfam" id="PF07679">
    <property type="entry name" value="I-set"/>
    <property type="match status" value="1"/>
</dbReference>
<dbReference type="InterPro" id="IPR007110">
    <property type="entry name" value="Ig-like_dom"/>
</dbReference>
<dbReference type="SMART" id="SM00408">
    <property type="entry name" value="IGc2"/>
    <property type="match status" value="1"/>
</dbReference>
<organism evidence="10 11">
    <name type="scientific">Pygocentrus nattereri</name>
    <name type="common">Red-bellied piranha</name>
    <dbReference type="NCBI Taxonomy" id="42514"/>
    <lineage>
        <taxon>Eukaryota</taxon>
        <taxon>Metazoa</taxon>
        <taxon>Chordata</taxon>
        <taxon>Craniata</taxon>
        <taxon>Vertebrata</taxon>
        <taxon>Euteleostomi</taxon>
        <taxon>Actinopterygii</taxon>
        <taxon>Neopterygii</taxon>
        <taxon>Teleostei</taxon>
        <taxon>Ostariophysi</taxon>
        <taxon>Characiformes</taxon>
        <taxon>Characoidei</taxon>
        <taxon>Pygocentrus</taxon>
    </lineage>
</organism>
<evidence type="ECO:0000256" key="7">
    <source>
        <dbReference type="SAM" id="Coils"/>
    </source>
</evidence>
<dbReference type="Proteomes" id="UP001501920">
    <property type="component" value="Chromosome 6"/>
</dbReference>
<dbReference type="InterPro" id="IPR058157">
    <property type="entry name" value="Spectrin_met"/>
</dbReference>
<evidence type="ECO:0000256" key="6">
    <source>
        <dbReference type="ARBA" id="ARBA00023319"/>
    </source>
</evidence>
<keyword evidence="5" id="KW-1015">Disulfide bond</keyword>
<dbReference type="PANTHER" id="PTHR42757:SF44">
    <property type="entry name" value="COILED-COIL DOMAIN-CONTAINING PROTEIN 141"/>
    <property type="match status" value="1"/>
</dbReference>
<protein>
    <recommendedName>
        <fullName evidence="9">Ig-like domain-containing protein</fullName>
    </recommendedName>
</protein>
<dbReference type="RefSeq" id="XP_017566098.2">
    <property type="nucleotide sequence ID" value="XM_017710609.2"/>
</dbReference>
<comment type="similarity">
    <text evidence="2">Belongs to the protein kinase superfamily. CAMK Ser/Thr protein kinase family.</text>
</comment>
<dbReference type="GeneTree" id="ENSGT00940000164697"/>
<dbReference type="InterPro" id="IPR013098">
    <property type="entry name" value="Ig_I-set"/>
</dbReference>
<dbReference type="OMA" id="IMEDWNT"/>
<evidence type="ECO:0000313" key="10">
    <source>
        <dbReference type="Ensembl" id="ENSPNAP00000034914.2"/>
    </source>
</evidence>
<dbReference type="Ensembl" id="ENSPNAT00000027225.2">
    <property type="protein sequence ID" value="ENSPNAP00000034914.2"/>
    <property type="gene ID" value="ENSPNAG00000024570.2"/>
</dbReference>
<feature type="region of interest" description="Disordered" evidence="8">
    <location>
        <begin position="1117"/>
        <end position="1284"/>
    </location>
</feature>
<keyword evidence="6" id="KW-0393">Immunoglobulin domain</keyword>
<dbReference type="InterPro" id="IPR003598">
    <property type="entry name" value="Ig_sub2"/>
</dbReference>
<dbReference type="InterPro" id="IPR036179">
    <property type="entry name" value="Ig-like_dom_sf"/>
</dbReference>
<feature type="compositionally biased region" description="Low complexity" evidence="8">
    <location>
        <begin position="1221"/>
        <end position="1234"/>
    </location>
</feature>
<keyword evidence="7" id="KW-0175">Coiled coil</keyword>
<name>A0A3B4EHY8_PYGNA</name>
<comment type="subcellular location">
    <subcellularLocation>
        <location evidence="1">Cytoplasm</location>
    </subcellularLocation>
</comment>
<proteinExistence type="inferred from homology"/>
<dbReference type="SUPFAM" id="SSF46966">
    <property type="entry name" value="Spectrin repeat"/>
    <property type="match status" value="3"/>
</dbReference>
<feature type="compositionally biased region" description="Basic and acidic residues" evidence="8">
    <location>
        <begin position="1266"/>
        <end position="1278"/>
    </location>
</feature>
<dbReference type="Gene3D" id="2.60.40.10">
    <property type="entry name" value="Immunoglobulins"/>
    <property type="match status" value="1"/>
</dbReference>
<dbReference type="InterPro" id="IPR050876">
    <property type="entry name" value="IgLON_domain"/>
</dbReference>
<feature type="compositionally biased region" description="Low complexity" evidence="8">
    <location>
        <begin position="1199"/>
        <end position="1211"/>
    </location>
</feature>
<feature type="coiled-coil region" evidence="7">
    <location>
        <begin position="933"/>
        <end position="1001"/>
    </location>
</feature>
<dbReference type="SUPFAM" id="SSF48726">
    <property type="entry name" value="Immunoglobulin"/>
    <property type="match status" value="1"/>
</dbReference>
<dbReference type="Pfam" id="PF25101">
    <property type="entry name" value="Spectrin_7"/>
    <property type="match status" value="1"/>
</dbReference>
<dbReference type="Gene3D" id="1.20.58.60">
    <property type="match status" value="5"/>
</dbReference>
<dbReference type="InterPro" id="IPR013783">
    <property type="entry name" value="Ig-like_fold"/>
</dbReference>
<accession>A0A3B4EHY8</accession>
<evidence type="ECO:0000256" key="1">
    <source>
        <dbReference type="ARBA" id="ARBA00004496"/>
    </source>
</evidence>
<dbReference type="STRING" id="42514.ENSPNAP00000034914"/>
<evidence type="ECO:0000313" key="11">
    <source>
        <dbReference type="Proteomes" id="UP001501920"/>
    </source>
</evidence>
<dbReference type="PANTHER" id="PTHR42757">
    <property type="entry name" value="IGLON FAMILY OF IMMUNOGLOBULIN SUPERFAMILY-RELATED"/>
    <property type="match status" value="1"/>
</dbReference>
<dbReference type="GeneID" id="108435064"/>
<feature type="domain" description="Ig-like" evidence="9">
    <location>
        <begin position="1499"/>
        <end position="1587"/>
    </location>
</feature>
<evidence type="ECO:0000256" key="3">
    <source>
        <dbReference type="ARBA" id="ARBA00022490"/>
    </source>
</evidence>
<feature type="compositionally biased region" description="Basic and acidic residues" evidence="8">
    <location>
        <begin position="1117"/>
        <end position="1141"/>
    </location>
</feature>
<dbReference type="GO" id="GO:0030017">
    <property type="term" value="C:sarcomere"/>
    <property type="evidence" value="ECO:0007669"/>
    <property type="project" value="UniProtKB-ARBA"/>
</dbReference>
<evidence type="ECO:0000259" key="9">
    <source>
        <dbReference type="PROSITE" id="PS50835"/>
    </source>
</evidence>
<keyword evidence="3" id="KW-0963">Cytoplasm</keyword>
<reference evidence="10" key="3">
    <citation type="submission" date="2025-09" db="UniProtKB">
        <authorList>
            <consortium name="Ensembl"/>
        </authorList>
    </citation>
    <scope>IDENTIFICATION</scope>
</reference>
<dbReference type="InterPro" id="IPR018159">
    <property type="entry name" value="Spectrin/alpha-actinin"/>
</dbReference>
<keyword evidence="11" id="KW-1185">Reference proteome</keyword>
<feature type="region of interest" description="Disordered" evidence="8">
    <location>
        <begin position="1309"/>
        <end position="1332"/>
    </location>
</feature>
<keyword evidence="4" id="KW-0677">Repeat</keyword>
<feature type="compositionally biased region" description="Basic and acidic residues" evidence="8">
    <location>
        <begin position="1150"/>
        <end position="1164"/>
    </location>
</feature>
<reference evidence="10" key="2">
    <citation type="submission" date="2025-08" db="UniProtKB">
        <authorList>
            <consortium name="Ensembl"/>
        </authorList>
    </citation>
    <scope>IDENTIFICATION</scope>
</reference>
<evidence type="ECO:0000256" key="8">
    <source>
        <dbReference type="SAM" id="MobiDB-lite"/>
    </source>
</evidence>
<dbReference type="InterPro" id="IPR003599">
    <property type="entry name" value="Ig_sub"/>
</dbReference>
<gene>
    <name evidence="10" type="primary">CCDC141</name>
</gene>
<evidence type="ECO:0000256" key="5">
    <source>
        <dbReference type="ARBA" id="ARBA00023157"/>
    </source>
</evidence>
<dbReference type="PROSITE" id="PS50835">
    <property type="entry name" value="IG_LIKE"/>
    <property type="match status" value="1"/>
</dbReference>
<feature type="compositionally biased region" description="Basic and acidic residues" evidence="8">
    <location>
        <begin position="1175"/>
        <end position="1188"/>
    </location>
</feature>
<dbReference type="SMART" id="SM00150">
    <property type="entry name" value="SPEC"/>
    <property type="match status" value="3"/>
</dbReference>
<evidence type="ECO:0000256" key="4">
    <source>
        <dbReference type="ARBA" id="ARBA00022737"/>
    </source>
</evidence>